<dbReference type="SUPFAM" id="SSF53328">
    <property type="entry name" value="Formyltransferase"/>
    <property type="match status" value="1"/>
</dbReference>
<dbReference type="Pfam" id="PF02911">
    <property type="entry name" value="Formyl_trans_C"/>
    <property type="match status" value="1"/>
</dbReference>
<dbReference type="RefSeq" id="WP_326276649.1">
    <property type="nucleotide sequence ID" value="NZ_JAYKYV010000001.1"/>
</dbReference>
<dbReference type="EMBL" id="JAYMGW010000001">
    <property type="protein sequence ID" value="MEC4263840.1"/>
    <property type="molecule type" value="Genomic_DNA"/>
</dbReference>
<feature type="domain" description="Formyl transferase N-terminal" evidence="1">
    <location>
        <begin position="54"/>
        <end position="165"/>
    </location>
</feature>
<dbReference type="CDD" id="cd08369">
    <property type="entry name" value="FMT_core"/>
    <property type="match status" value="1"/>
</dbReference>
<evidence type="ECO:0000259" key="2">
    <source>
        <dbReference type="Pfam" id="PF02911"/>
    </source>
</evidence>
<comment type="caution">
    <text evidence="3">The sequence shown here is derived from an EMBL/GenBank/DDBJ whole genome shotgun (WGS) entry which is preliminary data.</text>
</comment>
<gene>
    <name evidence="3" type="ORF">VOP03_00655</name>
</gene>
<sequence length="287" mass="32554">MRLGLLISGGLGRIALSQLQRSHQLIFVMTDKRSSEIINVCEKSGIRTYTGNPRRGNCSEFIRNVDIDVLISVNYLFLIEADLINLPKKCAFNIHGSLLPKYRGRTPHVWAIINDEKWTGITAHVIDEGCDTGDILEQHRIRIEPNDTGTTILEKYAKAYPVLLNSVLESISKNNLKPKPQKVEEGTYFGKRTPEDGLINWDWHRKRIHNWIRAQSPPYPGAFSIVNQTRIVFESSAYSNLGFHYETKNGTILSVSPLIVKTPNGALELHLHQKSDAQILKVNQQFE</sequence>
<name>A0ABU6ILI3_9FLAO</name>
<dbReference type="PANTHER" id="PTHR11138:SF5">
    <property type="entry name" value="METHIONYL-TRNA FORMYLTRANSFERASE, MITOCHONDRIAL"/>
    <property type="match status" value="1"/>
</dbReference>
<dbReference type="SUPFAM" id="SSF50486">
    <property type="entry name" value="FMT C-terminal domain-like"/>
    <property type="match status" value="1"/>
</dbReference>
<dbReference type="Proteomes" id="UP001355298">
    <property type="component" value="Unassembled WGS sequence"/>
</dbReference>
<dbReference type="InterPro" id="IPR011034">
    <property type="entry name" value="Formyl_transferase-like_C_sf"/>
</dbReference>
<keyword evidence="4" id="KW-1185">Reference proteome</keyword>
<evidence type="ECO:0000259" key="1">
    <source>
        <dbReference type="Pfam" id="PF00551"/>
    </source>
</evidence>
<dbReference type="Pfam" id="PF00551">
    <property type="entry name" value="Formyl_trans_N"/>
    <property type="match status" value="1"/>
</dbReference>
<dbReference type="PANTHER" id="PTHR11138">
    <property type="entry name" value="METHIONYL-TRNA FORMYLTRANSFERASE"/>
    <property type="match status" value="1"/>
</dbReference>
<dbReference type="InterPro" id="IPR036477">
    <property type="entry name" value="Formyl_transf_N_sf"/>
</dbReference>
<evidence type="ECO:0000313" key="4">
    <source>
        <dbReference type="Proteomes" id="UP001355298"/>
    </source>
</evidence>
<dbReference type="Gene3D" id="3.40.50.12230">
    <property type="match status" value="1"/>
</dbReference>
<keyword evidence="3" id="KW-0808">Transferase</keyword>
<proteinExistence type="predicted"/>
<dbReference type="GO" id="GO:0004479">
    <property type="term" value="F:methionyl-tRNA formyltransferase activity"/>
    <property type="evidence" value="ECO:0007669"/>
    <property type="project" value="UniProtKB-EC"/>
</dbReference>
<dbReference type="EC" id="2.1.2.9" evidence="3"/>
<reference evidence="3 4" key="1">
    <citation type="submission" date="2024-01" db="EMBL/GenBank/DDBJ databases">
        <title>The strains designed SYSU M86414 and SYSU M84420 isolated from the marine sediment in San Sha City (Hainan Province, China).</title>
        <authorList>
            <person name="Guo D."/>
        </authorList>
    </citation>
    <scope>NUCLEOTIDE SEQUENCE [LARGE SCALE GENOMIC DNA]</scope>
    <source>
        <strain evidence="3 4">SYSU M84420</strain>
    </source>
</reference>
<evidence type="ECO:0000313" key="3">
    <source>
        <dbReference type="EMBL" id="MEC4263840.1"/>
    </source>
</evidence>
<dbReference type="InterPro" id="IPR002376">
    <property type="entry name" value="Formyl_transf_N"/>
</dbReference>
<dbReference type="InterPro" id="IPR005793">
    <property type="entry name" value="Formyl_trans_C"/>
</dbReference>
<protein>
    <submittedName>
        <fullName evidence="3">Methionyl-tRNA formyltransferase</fullName>
        <ecNumber evidence="3">2.1.2.9</ecNumber>
    </submittedName>
</protein>
<feature type="domain" description="Formyl transferase C-terminal" evidence="2">
    <location>
        <begin position="193"/>
        <end position="284"/>
    </location>
</feature>
<accession>A0ABU6ILI3</accession>
<organism evidence="3 4">
    <name type="scientific">Flagellimonas halotolerans</name>
    <dbReference type="NCBI Taxonomy" id="3112164"/>
    <lineage>
        <taxon>Bacteria</taxon>
        <taxon>Pseudomonadati</taxon>
        <taxon>Bacteroidota</taxon>
        <taxon>Flavobacteriia</taxon>
        <taxon>Flavobacteriales</taxon>
        <taxon>Flavobacteriaceae</taxon>
        <taxon>Flagellimonas</taxon>
    </lineage>
</organism>